<comment type="caution">
    <text evidence="1">The sequence shown here is derived from an EMBL/GenBank/DDBJ whole genome shotgun (WGS) entry which is preliminary data.</text>
</comment>
<sequence>MLSSLPKYPSNSHSMQKRMPLSIRDIHAEGDISEEKDTVYPSVWIVNSLSDCHVNSPSALISRRPLSKKQKDAATL</sequence>
<evidence type="ECO:0000313" key="2">
    <source>
        <dbReference type="Proteomes" id="UP000886998"/>
    </source>
</evidence>
<reference evidence="1" key="1">
    <citation type="submission" date="2020-08" db="EMBL/GenBank/DDBJ databases">
        <title>Multicomponent nature underlies the extraordinary mechanical properties of spider dragline silk.</title>
        <authorList>
            <person name="Kono N."/>
            <person name="Nakamura H."/>
            <person name="Mori M."/>
            <person name="Yoshida Y."/>
            <person name="Ohtoshi R."/>
            <person name="Malay A.D."/>
            <person name="Moran D.A.P."/>
            <person name="Tomita M."/>
            <person name="Numata K."/>
            <person name="Arakawa K."/>
        </authorList>
    </citation>
    <scope>NUCLEOTIDE SEQUENCE</scope>
</reference>
<evidence type="ECO:0000313" key="1">
    <source>
        <dbReference type="EMBL" id="GFY76951.1"/>
    </source>
</evidence>
<dbReference type="EMBL" id="BMAV01022241">
    <property type="protein sequence ID" value="GFY76951.1"/>
    <property type="molecule type" value="Genomic_DNA"/>
</dbReference>
<organism evidence="1 2">
    <name type="scientific">Trichonephila inaurata madagascariensis</name>
    <dbReference type="NCBI Taxonomy" id="2747483"/>
    <lineage>
        <taxon>Eukaryota</taxon>
        <taxon>Metazoa</taxon>
        <taxon>Ecdysozoa</taxon>
        <taxon>Arthropoda</taxon>
        <taxon>Chelicerata</taxon>
        <taxon>Arachnida</taxon>
        <taxon>Araneae</taxon>
        <taxon>Araneomorphae</taxon>
        <taxon>Entelegynae</taxon>
        <taxon>Araneoidea</taxon>
        <taxon>Nephilidae</taxon>
        <taxon>Trichonephila</taxon>
        <taxon>Trichonephila inaurata</taxon>
    </lineage>
</organism>
<proteinExistence type="predicted"/>
<protein>
    <submittedName>
        <fullName evidence="1">Uncharacterized protein</fullName>
    </submittedName>
</protein>
<name>A0A8X6YTU8_9ARAC</name>
<dbReference type="AlphaFoldDB" id="A0A8X6YTU8"/>
<gene>
    <name evidence="1" type="ORF">TNIN_120381</name>
</gene>
<keyword evidence="2" id="KW-1185">Reference proteome</keyword>
<dbReference type="Proteomes" id="UP000886998">
    <property type="component" value="Unassembled WGS sequence"/>
</dbReference>
<accession>A0A8X6YTU8</accession>